<keyword evidence="5" id="KW-0547">Nucleotide-binding</keyword>
<dbReference type="InterPro" id="IPR036117">
    <property type="entry name" value="DhaL_dom_sf"/>
</dbReference>
<dbReference type="SUPFAM" id="SSF101473">
    <property type="entry name" value="DhaL-like"/>
    <property type="match status" value="1"/>
</dbReference>
<dbReference type="Proteomes" id="UP001176517">
    <property type="component" value="Unassembled WGS sequence"/>
</dbReference>
<feature type="domain" description="DhaK" evidence="13">
    <location>
        <begin position="9"/>
        <end position="379"/>
    </location>
</feature>
<feature type="region of interest" description="Disordered" evidence="11">
    <location>
        <begin position="380"/>
        <end position="399"/>
    </location>
</feature>
<evidence type="ECO:0000256" key="10">
    <source>
        <dbReference type="ARBA" id="ARBA00048898"/>
    </source>
</evidence>
<evidence type="ECO:0000259" key="12">
    <source>
        <dbReference type="PROSITE" id="PS51480"/>
    </source>
</evidence>
<dbReference type="GO" id="GO:0050354">
    <property type="term" value="F:triokinase activity"/>
    <property type="evidence" value="ECO:0007669"/>
    <property type="project" value="UniProtKB-EC"/>
</dbReference>
<sequence>MSTKHIFQSSSGLVARSLQGVAAINPALRAHTASKVVYDSASTAALDSIALVAGGGAGHEPAYAGYVGSGMLTAAVSGDIFASPSTRQICTALDLLLASSSSQLSSSAASHKPKVIFIVLQYSGDVLNFGLAKEKAIAAGWDAEVVLVGDDVSVGRAQGGRVGRRGLAAQVFVIKAMGAYLARHTSQSGQPEASTSVQELASFGRTIAQFSATMGVSLDHCHPPGASNEWTPLGPGELGLGVGIHNEPGVQTLRSQPATEELIQKLLKFILDREDQDRAFLDYEGQDHFVLVVNNLGGISPLELNAVVHEALVQLKKEWNISPKRVFAGTYLSSLNAPGFSLSLINLSKITSQQGSLTEGNNVDSLLQLLDDSTTATGWTGSRSIASSPSSVKSAPSADDTFAQIAKLPKRVTGSSPDESGSTAAAGNTYPLRNKARIQSMIQGAISAVVKAEPEITRLDTLQGDGDCGTTLKAMATQVGSSLPAIMEKHAVDASGLIGQIGEVVESSMGGTSGAIYALFFSAMRSSLLTQDSASAAQNDTESPAFWGHHASQALQSLYEFTPARIGDRTLIDALDPFVTTLAESQDLARAVQAAKAGADNTSGMKARLGRAAYVGDGGDDGSPLARDQKVLRDPGAVGVVAILEGLLQGRAN</sequence>
<dbReference type="Gene3D" id="3.40.50.10440">
    <property type="entry name" value="Dihydroxyacetone kinase, domain 1"/>
    <property type="match status" value="1"/>
</dbReference>
<name>A0AAN6GPK3_9BASI</name>
<comment type="caution">
    <text evidence="14">The sequence shown here is derived from an EMBL/GenBank/DDBJ whole genome shotgun (WGS) entry which is preliminary data.</text>
</comment>
<evidence type="ECO:0000256" key="7">
    <source>
        <dbReference type="ARBA" id="ARBA00022798"/>
    </source>
</evidence>
<dbReference type="AlphaFoldDB" id="A0AAN6GPK3"/>
<comment type="function">
    <text evidence="1">Catalyzes both the phosphorylation of dihydroxyacetone and of glyceraldehyde.</text>
</comment>
<evidence type="ECO:0000256" key="6">
    <source>
        <dbReference type="ARBA" id="ARBA00022777"/>
    </source>
</evidence>
<evidence type="ECO:0000256" key="5">
    <source>
        <dbReference type="ARBA" id="ARBA00022741"/>
    </source>
</evidence>
<dbReference type="GO" id="GO:0004371">
    <property type="term" value="F:glycerone kinase activity"/>
    <property type="evidence" value="ECO:0007669"/>
    <property type="project" value="UniProtKB-EC"/>
</dbReference>
<evidence type="ECO:0000256" key="9">
    <source>
        <dbReference type="ARBA" id="ARBA00047974"/>
    </source>
</evidence>
<proteinExistence type="inferred from homology"/>
<feature type="compositionally biased region" description="Low complexity" evidence="11">
    <location>
        <begin position="382"/>
        <end position="398"/>
    </location>
</feature>
<evidence type="ECO:0000259" key="13">
    <source>
        <dbReference type="PROSITE" id="PS51481"/>
    </source>
</evidence>
<gene>
    <name evidence="14" type="ORF">OC846_003400</name>
</gene>
<protein>
    <recommendedName>
        <fullName evidence="16">Dihydroxyacetone kinase</fullName>
    </recommendedName>
</protein>
<dbReference type="PROSITE" id="PS51481">
    <property type="entry name" value="DHAK"/>
    <property type="match status" value="1"/>
</dbReference>
<dbReference type="Pfam" id="PF02734">
    <property type="entry name" value="Dak2"/>
    <property type="match status" value="1"/>
</dbReference>
<evidence type="ECO:0000256" key="3">
    <source>
        <dbReference type="ARBA" id="ARBA00008757"/>
    </source>
</evidence>
<dbReference type="InterPro" id="IPR004006">
    <property type="entry name" value="DhaK_dom"/>
</dbReference>
<comment type="catalytic activity">
    <reaction evidence="10">
        <text>dihydroxyacetone + ATP = dihydroxyacetone phosphate + ADP + H(+)</text>
        <dbReference type="Rhea" id="RHEA:15773"/>
        <dbReference type="ChEBI" id="CHEBI:15378"/>
        <dbReference type="ChEBI" id="CHEBI:16016"/>
        <dbReference type="ChEBI" id="CHEBI:30616"/>
        <dbReference type="ChEBI" id="CHEBI:57642"/>
        <dbReference type="ChEBI" id="CHEBI:456216"/>
        <dbReference type="EC" id="2.7.1.29"/>
    </reaction>
</comment>
<accession>A0AAN6GPK3</accession>
<dbReference type="FunFam" id="3.40.50.10440:FF:000001">
    <property type="entry name" value="Dihydroxyacetone kinase, DhaK subunit"/>
    <property type="match status" value="1"/>
</dbReference>
<feature type="domain" description="DhaL" evidence="12">
    <location>
        <begin position="436"/>
        <end position="649"/>
    </location>
</feature>
<dbReference type="PANTHER" id="PTHR28629:SF14">
    <property type="entry name" value="DIHYDROXYACETONE KINASE 1"/>
    <property type="match status" value="1"/>
</dbReference>
<comment type="catalytic activity">
    <reaction evidence="9">
        <text>D-glyceraldehyde + ATP = D-glyceraldehyde 3-phosphate + ADP + H(+)</text>
        <dbReference type="Rhea" id="RHEA:13941"/>
        <dbReference type="ChEBI" id="CHEBI:15378"/>
        <dbReference type="ChEBI" id="CHEBI:17378"/>
        <dbReference type="ChEBI" id="CHEBI:30616"/>
        <dbReference type="ChEBI" id="CHEBI:59776"/>
        <dbReference type="ChEBI" id="CHEBI:456216"/>
        <dbReference type="EC" id="2.7.1.28"/>
    </reaction>
</comment>
<evidence type="ECO:0000313" key="15">
    <source>
        <dbReference type="Proteomes" id="UP001176517"/>
    </source>
</evidence>
<dbReference type="GO" id="GO:0005524">
    <property type="term" value="F:ATP binding"/>
    <property type="evidence" value="ECO:0007669"/>
    <property type="project" value="UniProtKB-KW"/>
</dbReference>
<keyword evidence="4" id="KW-0808">Transferase</keyword>
<evidence type="ECO:0000256" key="2">
    <source>
        <dbReference type="ARBA" id="ARBA00004778"/>
    </source>
</evidence>
<keyword evidence="15" id="KW-1185">Reference proteome</keyword>
<comment type="similarity">
    <text evidence="3">Belongs to the dihydroxyacetone kinase (DAK) family.</text>
</comment>
<dbReference type="Gene3D" id="3.30.1180.20">
    <property type="entry name" value="Dihydroxyacetone kinase, domain 2"/>
    <property type="match status" value="1"/>
</dbReference>
<dbReference type="Gene3D" id="1.25.40.340">
    <property type="match status" value="1"/>
</dbReference>
<comment type="pathway">
    <text evidence="2">Polyol metabolism; glycerol fermentation; glycerone phosphate from glycerol (oxidative route): step 2/2.</text>
</comment>
<evidence type="ECO:0008006" key="16">
    <source>
        <dbReference type="Google" id="ProtNLM"/>
    </source>
</evidence>
<dbReference type="InterPro" id="IPR050861">
    <property type="entry name" value="Dihydroxyacetone_Kinase"/>
</dbReference>
<evidence type="ECO:0000256" key="4">
    <source>
        <dbReference type="ARBA" id="ARBA00022679"/>
    </source>
</evidence>
<dbReference type="FunFam" id="3.30.1180.20:FF:000001">
    <property type="entry name" value="Dihydroxyacetone kinase 1"/>
    <property type="match status" value="1"/>
</dbReference>
<dbReference type="GO" id="GO:0019563">
    <property type="term" value="P:glycerol catabolic process"/>
    <property type="evidence" value="ECO:0007669"/>
    <property type="project" value="TreeGrafter"/>
</dbReference>
<dbReference type="InterPro" id="IPR004007">
    <property type="entry name" value="DhaL_dom"/>
</dbReference>
<organism evidence="14 15">
    <name type="scientific">Tilletia horrida</name>
    <dbReference type="NCBI Taxonomy" id="155126"/>
    <lineage>
        <taxon>Eukaryota</taxon>
        <taxon>Fungi</taxon>
        <taxon>Dikarya</taxon>
        <taxon>Basidiomycota</taxon>
        <taxon>Ustilaginomycotina</taxon>
        <taxon>Exobasidiomycetes</taxon>
        <taxon>Tilletiales</taxon>
        <taxon>Tilletiaceae</taxon>
        <taxon>Tilletia</taxon>
    </lineage>
</organism>
<keyword evidence="6" id="KW-0418">Kinase</keyword>
<keyword evidence="8" id="KW-0067">ATP-binding</keyword>
<dbReference type="Pfam" id="PF02733">
    <property type="entry name" value="Dak1"/>
    <property type="match status" value="1"/>
</dbReference>
<dbReference type="PROSITE" id="PS51480">
    <property type="entry name" value="DHAL"/>
    <property type="match status" value="1"/>
</dbReference>
<evidence type="ECO:0000256" key="11">
    <source>
        <dbReference type="SAM" id="MobiDB-lite"/>
    </source>
</evidence>
<dbReference type="EMBL" id="JAPDMZ010000081">
    <property type="protein sequence ID" value="KAK0551160.1"/>
    <property type="molecule type" value="Genomic_DNA"/>
</dbReference>
<dbReference type="GO" id="GO:0005829">
    <property type="term" value="C:cytosol"/>
    <property type="evidence" value="ECO:0007669"/>
    <property type="project" value="TreeGrafter"/>
</dbReference>
<dbReference type="SMART" id="SM01120">
    <property type="entry name" value="Dak2"/>
    <property type="match status" value="1"/>
</dbReference>
<dbReference type="SUPFAM" id="SSF82549">
    <property type="entry name" value="DAK1/DegV-like"/>
    <property type="match status" value="1"/>
</dbReference>
<keyword evidence="7" id="KW-0319">Glycerol metabolism</keyword>
<reference evidence="14" key="1">
    <citation type="journal article" date="2023" name="PhytoFront">
        <title>Draft Genome Resources of Seven Strains of Tilletia horrida, Causal Agent of Kernel Smut of Rice.</title>
        <authorList>
            <person name="Khanal S."/>
            <person name="Antony Babu S."/>
            <person name="Zhou X.G."/>
        </authorList>
    </citation>
    <scope>NUCLEOTIDE SEQUENCE</scope>
    <source>
        <strain evidence="14">TX6</strain>
    </source>
</reference>
<evidence type="ECO:0000313" key="14">
    <source>
        <dbReference type="EMBL" id="KAK0551160.1"/>
    </source>
</evidence>
<dbReference type="PANTHER" id="PTHR28629">
    <property type="entry name" value="TRIOKINASE/FMN CYCLASE"/>
    <property type="match status" value="1"/>
</dbReference>
<evidence type="ECO:0000256" key="1">
    <source>
        <dbReference type="ARBA" id="ARBA00003264"/>
    </source>
</evidence>
<evidence type="ECO:0000256" key="8">
    <source>
        <dbReference type="ARBA" id="ARBA00022840"/>
    </source>
</evidence>